<reference evidence="1" key="1">
    <citation type="submission" date="2014-09" db="EMBL/GenBank/DDBJ databases">
        <authorList>
            <person name="Magalhaes I.L.F."/>
            <person name="Oliveira U."/>
            <person name="Santos F.R."/>
            <person name="Vidigal T.H.D.A."/>
            <person name="Brescovit A.D."/>
            <person name="Santos A.J."/>
        </authorList>
    </citation>
    <scope>NUCLEOTIDE SEQUENCE</scope>
    <source>
        <tissue evidence="1">Shoot tissue taken approximately 20 cm above the soil surface</tissue>
    </source>
</reference>
<protein>
    <submittedName>
        <fullName evidence="1">Uncharacterized protein</fullName>
    </submittedName>
</protein>
<accession>A0A0A9ENC4</accession>
<reference evidence="1" key="2">
    <citation type="journal article" date="2015" name="Data Brief">
        <title>Shoot transcriptome of the giant reed, Arundo donax.</title>
        <authorList>
            <person name="Barrero R.A."/>
            <person name="Guerrero F.D."/>
            <person name="Moolhuijzen P."/>
            <person name="Goolsby J.A."/>
            <person name="Tidwell J."/>
            <person name="Bellgard S.E."/>
            <person name="Bellgard M.I."/>
        </authorList>
    </citation>
    <scope>NUCLEOTIDE SEQUENCE</scope>
    <source>
        <tissue evidence="1">Shoot tissue taken approximately 20 cm above the soil surface</tissue>
    </source>
</reference>
<sequence>MPTYENFETSIINIFITKAKNMD</sequence>
<organism evidence="1">
    <name type="scientific">Arundo donax</name>
    <name type="common">Giant reed</name>
    <name type="synonym">Donax arundinaceus</name>
    <dbReference type="NCBI Taxonomy" id="35708"/>
    <lineage>
        <taxon>Eukaryota</taxon>
        <taxon>Viridiplantae</taxon>
        <taxon>Streptophyta</taxon>
        <taxon>Embryophyta</taxon>
        <taxon>Tracheophyta</taxon>
        <taxon>Spermatophyta</taxon>
        <taxon>Magnoliopsida</taxon>
        <taxon>Liliopsida</taxon>
        <taxon>Poales</taxon>
        <taxon>Poaceae</taxon>
        <taxon>PACMAD clade</taxon>
        <taxon>Arundinoideae</taxon>
        <taxon>Arundineae</taxon>
        <taxon>Arundo</taxon>
    </lineage>
</organism>
<proteinExistence type="predicted"/>
<dbReference type="EMBL" id="GBRH01198520">
    <property type="protein sequence ID" value="JAD99375.1"/>
    <property type="molecule type" value="Transcribed_RNA"/>
</dbReference>
<name>A0A0A9ENC4_ARUDO</name>
<evidence type="ECO:0000313" key="1">
    <source>
        <dbReference type="EMBL" id="JAD99375.1"/>
    </source>
</evidence>
<dbReference type="AlphaFoldDB" id="A0A0A9ENC4"/>